<protein>
    <submittedName>
        <fullName evidence="1">Unnamed protein product</fullName>
    </submittedName>
</protein>
<name>A0ACB5U8V5_AMBMO</name>
<evidence type="ECO:0000313" key="2">
    <source>
        <dbReference type="Proteomes" id="UP001165064"/>
    </source>
</evidence>
<evidence type="ECO:0000313" key="1">
    <source>
        <dbReference type="EMBL" id="GMF04173.1"/>
    </source>
</evidence>
<organism evidence="1 2">
    <name type="scientific">Ambrosiozyma monospora</name>
    <name type="common">Yeast</name>
    <name type="synonym">Endomycopsis monosporus</name>
    <dbReference type="NCBI Taxonomy" id="43982"/>
    <lineage>
        <taxon>Eukaryota</taxon>
        <taxon>Fungi</taxon>
        <taxon>Dikarya</taxon>
        <taxon>Ascomycota</taxon>
        <taxon>Saccharomycotina</taxon>
        <taxon>Pichiomycetes</taxon>
        <taxon>Pichiales</taxon>
        <taxon>Pichiaceae</taxon>
        <taxon>Ambrosiozyma</taxon>
    </lineage>
</organism>
<sequence>MVERLNTFSLDHKWVEVKINPLLLMVDDRTNTNINWFDTLKPIAHLITDIDTVMTKDIKSDYFSHYPEIKRAQFHYVGPNGNPARNMKNSPMKWAIEKTCDVFNKDKQKDIFIITQSAKNLATFKLPS</sequence>
<keyword evidence="2" id="KW-1185">Reference proteome</keyword>
<reference evidence="1" key="1">
    <citation type="submission" date="2023-04" db="EMBL/GenBank/DDBJ databases">
        <title>Ambrosiozyma monospora NBRC 10751.</title>
        <authorList>
            <person name="Ichikawa N."/>
            <person name="Sato H."/>
            <person name="Tonouchi N."/>
        </authorList>
    </citation>
    <scope>NUCLEOTIDE SEQUENCE</scope>
    <source>
        <strain evidence="1">NBRC 10751</strain>
    </source>
</reference>
<dbReference type="Proteomes" id="UP001165064">
    <property type="component" value="Unassembled WGS sequence"/>
</dbReference>
<comment type="caution">
    <text evidence="1">The sequence shown here is derived from an EMBL/GenBank/DDBJ whole genome shotgun (WGS) entry which is preliminary data.</text>
</comment>
<gene>
    <name evidence="1" type="ORF">Amon02_001203100</name>
</gene>
<dbReference type="EMBL" id="BSXS01013549">
    <property type="protein sequence ID" value="GMF04173.1"/>
    <property type="molecule type" value="Genomic_DNA"/>
</dbReference>
<accession>A0ACB5U8V5</accession>
<proteinExistence type="predicted"/>